<feature type="compositionally biased region" description="Basic and acidic residues" evidence="1">
    <location>
        <begin position="61"/>
        <end position="74"/>
    </location>
</feature>
<accession>A0A086T4E8</accession>
<reference evidence="3" key="1">
    <citation type="journal article" date="2014" name="Genome Announc.">
        <title>Genome sequence and annotation of Acremonium chrysogenum, producer of the beta-lactam antibiotic cephalosporin C.</title>
        <authorList>
            <person name="Terfehr D."/>
            <person name="Dahlmann T.A."/>
            <person name="Specht T."/>
            <person name="Zadra I."/>
            <person name="Kuernsteiner H."/>
            <person name="Kueck U."/>
        </authorList>
    </citation>
    <scope>NUCLEOTIDE SEQUENCE [LARGE SCALE GENOMIC DNA]</scope>
    <source>
        <strain evidence="3">ATCC 11550 / CBS 779.69 / DSM 880 / IAM 14645 / JCM 23072 / IMI 49137</strain>
    </source>
</reference>
<evidence type="ECO:0000256" key="1">
    <source>
        <dbReference type="SAM" id="MobiDB-lite"/>
    </source>
</evidence>
<name>A0A086T4E8_HAPC1</name>
<comment type="caution">
    <text evidence="2">The sequence shown here is derived from an EMBL/GenBank/DDBJ whole genome shotgun (WGS) entry which is preliminary data.</text>
</comment>
<feature type="compositionally biased region" description="Acidic residues" evidence="1">
    <location>
        <begin position="564"/>
        <end position="573"/>
    </location>
</feature>
<protein>
    <submittedName>
        <fullName evidence="2">Uncharacterized protein</fullName>
    </submittedName>
</protein>
<dbReference type="AlphaFoldDB" id="A0A086T4E8"/>
<dbReference type="EMBL" id="JPKY01000052">
    <property type="protein sequence ID" value="KFH44230.1"/>
    <property type="molecule type" value="Genomic_DNA"/>
</dbReference>
<feature type="compositionally biased region" description="Basic residues" evidence="1">
    <location>
        <begin position="1"/>
        <end position="11"/>
    </location>
</feature>
<feature type="compositionally biased region" description="Basic and acidic residues" evidence="1">
    <location>
        <begin position="130"/>
        <end position="148"/>
    </location>
</feature>
<dbReference type="OrthoDB" id="5229017at2759"/>
<feature type="compositionally biased region" description="Basic and acidic residues" evidence="1">
    <location>
        <begin position="554"/>
        <end position="563"/>
    </location>
</feature>
<dbReference type="Proteomes" id="UP000029964">
    <property type="component" value="Unassembled WGS sequence"/>
</dbReference>
<feature type="region of interest" description="Disordered" evidence="1">
    <location>
        <begin position="537"/>
        <end position="573"/>
    </location>
</feature>
<keyword evidence="3" id="KW-1185">Reference proteome</keyword>
<organism evidence="2 3">
    <name type="scientific">Hapsidospora chrysogenum (strain ATCC 11550 / CBS 779.69 / DSM 880 / IAM 14645 / JCM 23072 / IMI 49137)</name>
    <name type="common">Acremonium chrysogenum</name>
    <dbReference type="NCBI Taxonomy" id="857340"/>
    <lineage>
        <taxon>Eukaryota</taxon>
        <taxon>Fungi</taxon>
        <taxon>Dikarya</taxon>
        <taxon>Ascomycota</taxon>
        <taxon>Pezizomycotina</taxon>
        <taxon>Sordariomycetes</taxon>
        <taxon>Hypocreomycetidae</taxon>
        <taxon>Hypocreales</taxon>
        <taxon>Bionectriaceae</taxon>
        <taxon>Hapsidospora</taxon>
    </lineage>
</organism>
<feature type="compositionally biased region" description="Polar residues" evidence="1">
    <location>
        <begin position="75"/>
        <end position="100"/>
    </location>
</feature>
<gene>
    <name evidence="2" type="ORF">ACRE_049800</name>
</gene>
<dbReference type="HOGENOM" id="CLU_024272_1_0_1"/>
<feature type="region of interest" description="Disordered" evidence="1">
    <location>
        <begin position="244"/>
        <end position="266"/>
    </location>
</feature>
<evidence type="ECO:0000313" key="3">
    <source>
        <dbReference type="Proteomes" id="UP000029964"/>
    </source>
</evidence>
<dbReference type="STRING" id="857340.A0A086T4E8"/>
<sequence length="573" mass="65053">MPTKSPRKGKPRYSDPSNALLTPFHESFGRTPTGSRPHSLSPRKRELKQPLHIRMNLTEDQMDKITDAFTKRVDSGSTGAQTSPGESPSTNTTRLQGSSPSRHRNKYSVETSGPGDRRPELGRYSGSRTRSQDERSSYSLAERRKREIPAPIQVAEGRRLAHTTPQRVRMETVPDIVSPLSPREMYEASGARDSYHSGYTSEYPQSQQLEPMNVHYGPCEGMKDNKGGLRAYKEWDDSQKVNASWYTTPTSPTKPPRRTKSTAEGLGSRAELASPIVMALSRKDNVDTEAPLFSPFPFYFRGKDFPSEKRGQKTMIGEKGWLERTDMSTDKVDKRNAKKMGILDGIKKIAKDMTELHHPHRRSQQEAKESLTTRVAISLDAREQSLLYGELEFHLSNALNAYITIQLEKGRLVTDKLKKIGDAWLQQGHPRVVGFRYDLETQLELVSLHMDEFVFFGRRQGNLVEIAGLLHAMKVNARVMRIRTFCQPDSVIAKQLVDAQSLFNMLGVARADDLALAEIAQFFKVCIEREQNDRLKEAKTARMSRAVDHRHHQRGEQPERQGSSDDEWLFYPN</sequence>
<proteinExistence type="predicted"/>
<evidence type="ECO:0000313" key="2">
    <source>
        <dbReference type="EMBL" id="KFH44230.1"/>
    </source>
</evidence>
<feature type="region of interest" description="Disordered" evidence="1">
    <location>
        <begin position="1"/>
        <end position="151"/>
    </location>
</feature>